<evidence type="ECO:0000256" key="9">
    <source>
        <dbReference type="SAM" id="Phobius"/>
    </source>
</evidence>
<evidence type="ECO:0000256" key="2">
    <source>
        <dbReference type="ARBA" id="ARBA00010065"/>
    </source>
</evidence>
<dbReference type="Gene3D" id="3.60.110.10">
    <property type="entry name" value="Carbon-nitrogen hydrolase"/>
    <property type="match status" value="1"/>
</dbReference>
<dbReference type="NCBIfam" id="TIGR00546">
    <property type="entry name" value="lnt"/>
    <property type="match status" value="1"/>
</dbReference>
<proteinExistence type="inferred from homology"/>
<comment type="caution">
    <text evidence="11">The sequence shown here is derived from an EMBL/GenBank/DDBJ whole genome shotgun (WGS) entry which is preliminary data.</text>
</comment>
<evidence type="ECO:0000256" key="6">
    <source>
        <dbReference type="ARBA" id="ARBA00022989"/>
    </source>
</evidence>
<keyword evidence="8" id="KW-0012">Acyltransferase</keyword>
<comment type="subcellular location">
    <subcellularLocation>
        <location evidence="1">Cell membrane</location>
        <topology evidence="1">Multi-pass membrane protein</topology>
    </subcellularLocation>
</comment>
<dbReference type="CDD" id="cd07571">
    <property type="entry name" value="ALP_N-acyl_transferase"/>
    <property type="match status" value="1"/>
</dbReference>
<evidence type="ECO:0000256" key="3">
    <source>
        <dbReference type="ARBA" id="ARBA00022475"/>
    </source>
</evidence>
<protein>
    <recommendedName>
        <fullName evidence="10">CN hydrolase domain-containing protein</fullName>
    </recommendedName>
</protein>
<feature type="domain" description="CN hydrolase" evidence="10">
    <location>
        <begin position="11"/>
        <end position="255"/>
    </location>
</feature>
<dbReference type="OrthoDB" id="9804277at2"/>
<keyword evidence="5 9" id="KW-0812">Transmembrane</keyword>
<dbReference type="Pfam" id="PF00795">
    <property type="entry name" value="CN_hydrolase"/>
    <property type="match status" value="1"/>
</dbReference>
<gene>
    <name evidence="11" type="ORF">P775_13115</name>
</gene>
<evidence type="ECO:0000256" key="1">
    <source>
        <dbReference type="ARBA" id="ARBA00004651"/>
    </source>
</evidence>
<dbReference type="GO" id="GO:0016410">
    <property type="term" value="F:N-acyltransferase activity"/>
    <property type="evidence" value="ECO:0007669"/>
    <property type="project" value="InterPro"/>
</dbReference>
<evidence type="ECO:0000256" key="7">
    <source>
        <dbReference type="ARBA" id="ARBA00023136"/>
    </source>
</evidence>
<dbReference type="Proteomes" id="UP000231259">
    <property type="component" value="Unassembled WGS sequence"/>
</dbReference>
<keyword evidence="6 9" id="KW-1133">Transmembrane helix</keyword>
<dbReference type="InterPro" id="IPR003010">
    <property type="entry name" value="C-N_Hydrolase"/>
</dbReference>
<dbReference type="PROSITE" id="PS50263">
    <property type="entry name" value="CN_HYDROLASE"/>
    <property type="match status" value="1"/>
</dbReference>
<evidence type="ECO:0000313" key="11">
    <source>
        <dbReference type="EMBL" id="PIL19700.1"/>
    </source>
</evidence>
<feature type="transmembrane region" description="Helical" evidence="9">
    <location>
        <begin position="268"/>
        <end position="287"/>
    </location>
</feature>
<evidence type="ECO:0000259" key="10">
    <source>
        <dbReference type="PROSITE" id="PS50263"/>
    </source>
</evidence>
<keyword evidence="7 9" id="KW-0472">Membrane</keyword>
<feature type="non-terminal residue" evidence="11">
    <location>
        <position position="1"/>
    </location>
</feature>
<evidence type="ECO:0000256" key="4">
    <source>
        <dbReference type="ARBA" id="ARBA00022679"/>
    </source>
</evidence>
<dbReference type="AlphaFoldDB" id="A0A2G8RDU0"/>
<evidence type="ECO:0000313" key="12">
    <source>
        <dbReference type="Proteomes" id="UP000231259"/>
    </source>
</evidence>
<dbReference type="EMBL" id="AWWI01000090">
    <property type="protein sequence ID" value="PIL19700.1"/>
    <property type="molecule type" value="Genomic_DNA"/>
</dbReference>
<reference evidence="11 12" key="1">
    <citation type="submission" date="2013-09" db="EMBL/GenBank/DDBJ databases">
        <title>Genome sequencing of Phaeobacter antarcticus sp. nov. SM1211.</title>
        <authorList>
            <person name="Zhang X.-Y."/>
            <person name="Liu C."/>
            <person name="Chen X.-L."/>
            <person name="Xie B.-B."/>
            <person name="Qin Q.-L."/>
            <person name="Rong J.-C."/>
            <person name="Zhang Y.-Z."/>
        </authorList>
    </citation>
    <scope>NUCLEOTIDE SEQUENCE [LARGE SCALE GENOMIC DNA]</scope>
    <source>
        <strain evidence="11 12">SM1211</strain>
    </source>
</reference>
<sequence>DLTDRPVVRLVQPNAPQEEKWDRTKAQMFFDRQVDFTAAPPAPDSPTPALTIWPETSLPMLLAYADGALSVISDAAGPTTPVIVGVQREEGGAYYNSLVVTGPNGAIRQIYDKHHLVPFGEYMPWASLFARFNILGLASRAEGGFSSGPGPAILDLGPLGRALPLICYEAVFPQDVLSAPERPDMLLQITNDAWFGEWSGPYQHLAQARIRAIEQGLPMLRAANTGVSAMIDGAGRILGQIPLGQAGYLDAALPPALAPTLYSRTGDLPVFLLLCLLCVSTVLIYLCKSR</sequence>
<organism evidence="11 12">
    <name type="scientific">Puniceibacterium antarcticum</name>
    <dbReference type="NCBI Taxonomy" id="1206336"/>
    <lineage>
        <taxon>Bacteria</taxon>
        <taxon>Pseudomonadati</taxon>
        <taxon>Pseudomonadota</taxon>
        <taxon>Alphaproteobacteria</taxon>
        <taxon>Rhodobacterales</taxon>
        <taxon>Paracoccaceae</taxon>
        <taxon>Puniceibacterium</taxon>
    </lineage>
</organism>
<name>A0A2G8RDU0_9RHOB</name>
<evidence type="ECO:0000256" key="5">
    <source>
        <dbReference type="ARBA" id="ARBA00022692"/>
    </source>
</evidence>
<dbReference type="PANTHER" id="PTHR38686">
    <property type="entry name" value="APOLIPOPROTEIN N-ACYLTRANSFERASE"/>
    <property type="match status" value="1"/>
</dbReference>
<dbReference type="InterPro" id="IPR036526">
    <property type="entry name" value="C-N_Hydrolase_sf"/>
</dbReference>
<comment type="similarity">
    <text evidence="2">Belongs to the CN hydrolase family. Apolipoprotein N-acyltransferase subfamily.</text>
</comment>
<keyword evidence="12" id="KW-1185">Reference proteome</keyword>
<dbReference type="SUPFAM" id="SSF56317">
    <property type="entry name" value="Carbon-nitrogen hydrolase"/>
    <property type="match status" value="1"/>
</dbReference>
<dbReference type="InterPro" id="IPR004563">
    <property type="entry name" value="Apolipo_AcylTrfase"/>
</dbReference>
<dbReference type="RefSeq" id="WP_099911315.1">
    <property type="nucleotide sequence ID" value="NZ_AWWI01000090.1"/>
</dbReference>
<evidence type="ECO:0000256" key="8">
    <source>
        <dbReference type="ARBA" id="ARBA00023315"/>
    </source>
</evidence>
<keyword evidence="4" id="KW-0808">Transferase</keyword>
<dbReference type="PANTHER" id="PTHR38686:SF1">
    <property type="entry name" value="APOLIPOPROTEIN N-ACYLTRANSFERASE"/>
    <property type="match status" value="1"/>
</dbReference>
<accession>A0A2G8RDU0</accession>
<dbReference type="GO" id="GO:0005886">
    <property type="term" value="C:plasma membrane"/>
    <property type="evidence" value="ECO:0007669"/>
    <property type="project" value="UniProtKB-SubCell"/>
</dbReference>
<dbReference type="GO" id="GO:0042158">
    <property type="term" value="P:lipoprotein biosynthetic process"/>
    <property type="evidence" value="ECO:0007669"/>
    <property type="project" value="InterPro"/>
</dbReference>
<keyword evidence="3" id="KW-1003">Cell membrane</keyword>